<dbReference type="Proteomes" id="UP000823858">
    <property type="component" value="Unassembled WGS sequence"/>
</dbReference>
<comment type="caution">
    <text evidence="2">The sequence shown here is derived from an EMBL/GenBank/DDBJ whole genome shotgun (WGS) entry which is preliminary data.</text>
</comment>
<reference evidence="2" key="1">
    <citation type="journal article" date="2021" name="PeerJ">
        <title>Extensive microbial diversity within the chicken gut microbiome revealed by metagenomics and culture.</title>
        <authorList>
            <person name="Gilroy R."/>
            <person name="Ravi A."/>
            <person name="Getino M."/>
            <person name="Pursley I."/>
            <person name="Horton D.L."/>
            <person name="Alikhan N.F."/>
            <person name="Baker D."/>
            <person name="Gharbi K."/>
            <person name="Hall N."/>
            <person name="Watson M."/>
            <person name="Adriaenssens E.M."/>
            <person name="Foster-Nyarko E."/>
            <person name="Jarju S."/>
            <person name="Secka A."/>
            <person name="Antonio M."/>
            <person name="Oren A."/>
            <person name="Chaudhuri R.R."/>
            <person name="La Ragione R."/>
            <person name="Hildebrand F."/>
            <person name="Pallen M.J."/>
        </authorList>
    </citation>
    <scope>NUCLEOTIDE SEQUENCE</scope>
    <source>
        <strain evidence="2">ChiHjej13B12-4958</strain>
    </source>
</reference>
<gene>
    <name evidence="2" type="ORF">H9751_11985</name>
</gene>
<proteinExistence type="predicted"/>
<protein>
    <submittedName>
        <fullName evidence="2">Oxidoreductase</fullName>
    </submittedName>
</protein>
<evidence type="ECO:0000313" key="2">
    <source>
        <dbReference type="EMBL" id="HJC86230.1"/>
    </source>
</evidence>
<dbReference type="EMBL" id="DWVP01000024">
    <property type="protein sequence ID" value="HJC86230.1"/>
    <property type="molecule type" value="Genomic_DNA"/>
</dbReference>
<organism evidence="2 3">
    <name type="scientific">Candidatus Corynebacterium faecigallinarum</name>
    <dbReference type="NCBI Taxonomy" id="2838528"/>
    <lineage>
        <taxon>Bacteria</taxon>
        <taxon>Bacillati</taxon>
        <taxon>Actinomycetota</taxon>
        <taxon>Actinomycetes</taxon>
        <taxon>Mycobacteriales</taxon>
        <taxon>Corynebacteriaceae</taxon>
        <taxon>Corynebacterium</taxon>
    </lineage>
</organism>
<evidence type="ECO:0000256" key="1">
    <source>
        <dbReference type="SAM" id="MobiDB-lite"/>
    </source>
</evidence>
<evidence type="ECO:0000313" key="3">
    <source>
        <dbReference type="Proteomes" id="UP000823858"/>
    </source>
</evidence>
<name>A0A9D2QGM5_9CORY</name>
<reference evidence="2" key="2">
    <citation type="submission" date="2021-04" db="EMBL/GenBank/DDBJ databases">
        <authorList>
            <person name="Gilroy R."/>
        </authorList>
    </citation>
    <scope>NUCLEOTIDE SEQUENCE</scope>
    <source>
        <strain evidence="2">ChiHjej13B12-4958</strain>
    </source>
</reference>
<feature type="region of interest" description="Disordered" evidence="1">
    <location>
        <begin position="1"/>
        <end position="24"/>
    </location>
</feature>
<dbReference type="AlphaFoldDB" id="A0A9D2QGM5"/>
<sequence>MFNIFGRSRRTGPRGPRGPRGTVRPADLDYLRQWAAERSGVEAYVEPETLVNEMSVVLVDKTGEWTRRRIGGPKGVDVIIEELGVRVYDAQSSGYPQRMRDRIERDRIIRQRLEARERRARFEERNGDGDN</sequence>
<accession>A0A9D2QGM5</accession>